<evidence type="ECO:0000256" key="1">
    <source>
        <dbReference type="SAM" id="Phobius"/>
    </source>
</evidence>
<accession>A0A398BG89</accession>
<comment type="caution">
    <text evidence="2">The sequence shown here is derived from an EMBL/GenBank/DDBJ whole genome shotgun (WGS) entry which is preliminary data.</text>
</comment>
<dbReference type="Proteomes" id="UP000266016">
    <property type="component" value="Unassembled WGS sequence"/>
</dbReference>
<dbReference type="RefSeq" id="WP_119115557.1">
    <property type="nucleotide sequence ID" value="NZ_QWVS01000002.1"/>
</dbReference>
<sequence length="178" mass="20715">MNETRKKIILQEIKYWKQTNLLPEQYCDYLLTLYSCGEEQIISPQKKSSRSLAIPLWIFTSLFFLTLFVNYFTEINKGLQITITAFFIIMFGSFIYRYIQSSWLLQLALVGLALTVLMESVHIVDLVFPNSTGALYIVLLVQCVVWFVVGRRLKLLYFSISGVIGAFIIVYFLARLFF</sequence>
<keyword evidence="1" id="KW-0472">Membrane</keyword>
<gene>
    <name evidence="2" type="ORF">D1953_02500</name>
</gene>
<feature type="transmembrane region" description="Helical" evidence="1">
    <location>
        <begin position="52"/>
        <end position="72"/>
    </location>
</feature>
<name>A0A398BG89_9BACI</name>
<organism evidence="2 3">
    <name type="scientific">Peribacillus asahii</name>
    <dbReference type="NCBI Taxonomy" id="228899"/>
    <lineage>
        <taxon>Bacteria</taxon>
        <taxon>Bacillati</taxon>
        <taxon>Bacillota</taxon>
        <taxon>Bacilli</taxon>
        <taxon>Bacillales</taxon>
        <taxon>Bacillaceae</taxon>
        <taxon>Peribacillus</taxon>
    </lineage>
</organism>
<dbReference type="EMBL" id="QWVS01000002">
    <property type="protein sequence ID" value="RID89449.1"/>
    <property type="molecule type" value="Genomic_DNA"/>
</dbReference>
<feature type="transmembrane region" description="Helical" evidence="1">
    <location>
        <begin position="130"/>
        <end position="148"/>
    </location>
</feature>
<keyword evidence="3" id="KW-1185">Reference proteome</keyword>
<proteinExistence type="predicted"/>
<dbReference type="AlphaFoldDB" id="A0A398BG89"/>
<feature type="transmembrane region" description="Helical" evidence="1">
    <location>
        <begin position="103"/>
        <end position="124"/>
    </location>
</feature>
<feature type="transmembrane region" description="Helical" evidence="1">
    <location>
        <begin position="78"/>
        <end position="96"/>
    </location>
</feature>
<keyword evidence="1" id="KW-0812">Transmembrane</keyword>
<reference evidence="2 3" key="1">
    <citation type="submission" date="2018-08" db="EMBL/GenBank/DDBJ databases">
        <title>Bacillus jemisoniae sp. nov., Bacillus chryseoplanitiae sp. nov., Bacillus resnikiae sp. nov., and Bacillus frankliniae sp. nov., isolated from Viking spacecraft and associated surfaces.</title>
        <authorList>
            <person name="Seuylemezian A."/>
            <person name="Vaishampayan P."/>
        </authorList>
    </citation>
    <scope>NUCLEOTIDE SEQUENCE [LARGE SCALE GENOMIC DNA]</scope>
    <source>
        <strain evidence="2 3">MA001</strain>
    </source>
</reference>
<feature type="transmembrane region" description="Helical" evidence="1">
    <location>
        <begin position="155"/>
        <end position="174"/>
    </location>
</feature>
<evidence type="ECO:0000313" key="3">
    <source>
        <dbReference type="Proteomes" id="UP000266016"/>
    </source>
</evidence>
<evidence type="ECO:0000313" key="2">
    <source>
        <dbReference type="EMBL" id="RID89449.1"/>
    </source>
</evidence>
<keyword evidence="1" id="KW-1133">Transmembrane helix</keyword>
<protein>
    <submittedName>
        <fullName evidence="2">Uncharacterized protein</fullName>
    </submittedName>
</protein>